<evidence type="ECO:0000313" key="1">
    <source>
        <dbReference type="EMBL" id="CAF5226549.1"/>
    </source>
</evidence>
<dbReference type="AlphaFoldDB" id="A0A8S3K7K3"/>
<dbReference type="Pfam" id="PF09773">
    <property type="entry name" value="Meckelin"/>
    <property type="match status" value="1"/>
</dbReference>
<evidence type="ECO:0000313" key="2">
    <source>
        <dbReference type="Proteomes" id="UP000676336"/>
    </source>
</evidence>
<gene>
    <name evidence="1" type="ORF">SMN809_LOCUS84839</name>
</gene>
<sequence length="98" mass="12108">MNSIFIEETYYWFYRFSKSNDDYARHRRARDNKEYFTDILLQSYQNLNKFLCAFIDHALPTHQYVIRNRYFLEKVFNFEFQVALGPDLTDTIDNFFFV</sequence>
<dbReference type="Proteomes" id="UP000676336">
    <property type="component" value="Unassembled WGS sequence"/>
</dbReference>
<dbReference type="GO" id="GO:0036038">
    <property type="term" value="C:MKS complex"/>
    <property type="evidence" value="ECO:0007669"/>
    <property type="project" value="InterPro"/>
</dbReference>
<proteinExistence type="predicted"/>
<accession>A0A8S3K7K3</accession>
<organism evidence="1 2">
    <name type="scientific">Rotaria magnacalcarata</name>
    <dbReference type="NCBI Taxonomy" id="392030"/>
    <lineage>
        <taxon>Eukaryota</taxon>
        <taxon>Metazoa</taxon>
        <taxon>Spiralia</taxon>
        <taxon>Gnathifera</taxon>
        <taxon>Rotifera</taxon>
        <taxon>Eurotatoria</taxon>
        <taxon>Bdelloidea</taxon>
        <taxon>Philodinida</taxon>
        <taxon>Philodinidae</taxon>
        <taxon>Rotaria</taxon>
    </lineage>
</organism>
<protein>
    <submittedName>
        <fullName evidence="1">Uncharacterized protein</fullName>
    </submittedName>
</protein>
<reference evidence="1" key="1">
    <citation type="submission" date="2021-02" db="EMBL/GenBank/DDBJ databases">
        <authorList>
            <person name="Nowell W R."/>
        </authorList>
    </citation>
    <scope>NUCLEOTIDE SEQUENCE</scope>
</reference>
<comment type="caution">
    <text evidence="1">The sequence shown here is derived from an EMBL/GenBank/DDBJ whole genome shotgun (WGS) entry which is preliminary data.</text>
</comment>
<name>A0A8S3K7K3_9BILA</name>
<dbReference type="EMBL" id="CAJOBI010361842">
    <property type="protein sequence ID" value="CAF5226549.1"/>
    <property type="molecule type" value="Genomic_DNA"/>
</dbReference>
<feature type="non-terminal residue" evidence="1">
    <location>
        <position position="1"/>
    </location>
</feature>
<dbReference type="InterPro" id="IPR019170">
    <property type="entry name" value="Meckelin"/>
</dbReference>
<dbReference type="GO" id="GO:0060271">
    <property type="term" value="P:cilium assembly"/>
    <property type="evidence" value="ECO:0007669"/>
    <property type="project" value="InterPro"/>
</dbReference>